<dbReference type="SUPFAM" id="SSF52058">
    <property type="entry name" value="L domain-like"/>
    <property type="match status" value="1"/>
</dbReference>
<keyword evidence="11" id="KW-1185">Reference proteome</keyword>
<evidence type="ECO:0000256" key="3">
    <source>
        <dbReference type="ARBA" id="ARBA00022741"/>
    </source>
</evidence>
<feature type="domain" description="NB-ARC" evidence="6">
    <location>
        <begin position="189"/>
        <end position="308"/>
    </location>
</feature>
<dbReference type="GO" id="GO:0051707">
    <property type="term" value="P:response to other organism"/>
    <property type="evidence" value="ECO:0007669"/>
    <property type="project" value="UniProtKB-ARBA"/>
</dbReference>
<proteinExistence type="predicted"/>
<dbReference type="Pfam" id="PF23559">
    <property type="entry name" value="WHD_DRP"/>
    <property type="match status" value="1"/>
</dbReference>
<dbReference type="EMBL" id="VOIH02000009">
    <property type="protein sequence ID" value="KAF3438786.1"/>
    <property type="molecule type" value="Genomic_DNA"/>
</dbReference>
<evidence type="ECO:0000259" key="8">
    <source>
        <dbReference type="Pfam" id="PF23559"/>
    </source>
</evidence>
<reference evidence="10" key="1">
    <citation type="submission" date="2020-03" db="EMBL/GenBank/DDBJ databases">
        <title>A high-quality chromosome-level genome assembly of a woody plant with both climbing and erect habits, Rhamnella rubrinervis.</title>
        <authorList>
            <person name="Lu Z."/>
            <person name="Yang Y."/>
            <person name="Zhu X."/>
            <person name="Sun Y."/>
        </authorList>
    </citation>
    <scope>NUCLEOTIDE SEQUENCE</scope>
    <source>
        <strain evidence="10">BYM</strain>
        <tissue evidence="10">Leaf</tissue>
    </source>
</reference>
<dbReference type="Gene3D" id="3.80.10.10">
    <property type="entry name" value="Ribonuclease Inhibitor"/>
    <property type="match status" value="2"/>
</dbReference>
<comment type="caution">
    <text evidence="10">The sequence shown here is derived from an EMBL/GenBank/DDBJ whole genome shotgun (WGS) entry which is preliminary data.</text>
</comment>
<feature type="domain" description="Disease resistance protein winged helix" evidence="8">
    <location>
        <begin position="392"/>
        <end position="463"/>
    </location>
</feature>
<dbReference type="Pfam" id="PF00931">
    <property type="entry name" value="NB-ARC"/>
    <property type="match status" value="1"/>
</dbReference>
<dbReference type="PRINTS" id="PR00364">
    <property type="entry name" value="DISEASERSIST"/>
</dbReference>
<keyword evidence="5" id="KW-0067">ATP-binding</keyword>
<evidence type="ECO:0000256" key="2">
    <source>
        <dbReference type="ARBA" id="ARBA00022737"/>
    </source>
</evidence>
<dbReference type="InterPro" id="IPR027417">
    <property type="entry name" value="P-loop_NTPase"/>
</dbReference>
<dbReference type="InterPro" id="IPR002182">
    <property type="entry name" value="NB-ARC"/>
</dbReference>
<dbReference type="Pfam" id="PF18052">
    <property type="entry name" value="Rx_N"/>
    <property type="match status" value="1"/>
</dbReference>
<dbReference type="InterPro" id="IPR032675">
    <property type="entry name" value="LRR_dom_sf"/>
</dbReference>
<evidence type="ECO:0000256" key="1">
    <source>
        <dbReference type="ARBA" id="ARBA00022614"/>
    </source>
</evidence>
<dbReference type="InterPro" id="IPR042197">
    <property type="entry name" value="Apaf_helical"/>
</dbReference>
<gene>
    <name evidence="10" type="ORF">FNV43_RR21551</name>
</gene>
<evidence type="ECO:0000259" key="6">
    <source>
        <dbReference type="Pfam" id="PF00931"/>
    </source>
</evidence>
<dbReference type="Gene3D" id="1.20.5.4130">
    <property type="match status" value="1"/>
</dbReference>
<keyword evidence="3" id="KW-0547">Nucleotide-binding</keyword>
<dbReference type="Pfam" id="PF25019">
    <property type="entry name" value="LRR_R13L1-DRL21"/>
    <property type="match status" value="1"/>
</dbReference>
<dbReference type="AlphaFoldDB" id="A0A8K0DY27"/>
<dbReference type="FunFam" id="1.10.10.10:FF:000322">
    <property type="entry name" value="Probable disease resistance protein At1g63360"/>
    <property type="match status" value="1"/>
</dbReference>
<organism evidence="10 11">
    <name type="scientific">Rhamnella rubrinervis</name>
    <dbReference type="NCBI Taxonomy" id="2594499"/>
    <lineage>
        <taxon>Eukaryota</taxon>
        <taxon>Viridiplantae</taxon>
        <taxon>Streptophyta</taxon>
        <taxon>Embryophyta</taxon>
        <taxon>Tracheophyta</taxon>
        <taxon>Spermatophyta</taxon>
        <taxon>Magnoliopsida</taxon>
        <taxon>eudicotyledons</taxon>
        <taxon>Gunneridae</taxon>
        <taxon>Pentapetalae</taxon>
        <taxon>rosids</taxon>
        <taxon>fabids</taxon>
        <taxon>Rosales</taxon>
        <taxon>Rhamnaceae</taxon>
        <taxon>rhamnoid group</taxon>
        <taxon>Rhamneae</taxon>
        <taxon>Rhamnella</taxon>
    </lineage>
</organism>
<evidence type="ECO:0000256" key="4">
    <source>
        <dbReference type="ARBA" id="ARBA00022821"/>
    </source>
</evidence>
<sequence>MLFDRLASLEVIDFIKEKKLNDVLLKNLKIMLLSANSLVNDAEEKQIRNPAVREWLEELNEATYVAEDLIYHINTEALQHKMEGEHGSSTSQGPHLFSTWFAGFPRKVESKLREILDRLEYIFKQKDILGLKEVVQKRSSPRLPPTLVEDYDVYGREADKEAIVKLLVSDDELGGGNKISVIPIVGMGAWITVSDDFDVFALTKRILETVTSKSCYIEDPYQLLVRLKEALEGKKFLFVLDDVWNENYDRWSALKSPFEYGAYGSKIIVTTRSQSIASMMGTVPNHNLQILSEKDCWKLFAKHAFSSNMESSAHPDLEEIGQEIIKKCKGLPLAVKSLGGLLRSELNLEEWENVLNSDIWELDEKVDILPALWLSYHSLSLHLKRCFAYCSIFPKGYIFTKEELVLLWISEDLLQPHQRKSMEDVGEEFFNALLSRSLFQQNVTKVTHYARSFFMHDLVNDLANFVSGDFFLRLDDNYSHAAVRKARYMSYMRRRRMYGDKKFEVLFENKTMRTFLSLGFPDTTWYFREAMEPRSSQSLVNSELLQRMQCLRVLSLSGLCITGLLKSISNLKLLRYLDLSNTALVEIPDSIYTLYNLQTLLLRRCQQLTQLANSIGNLKHLSYLDLSQTSIEEIPDALCNLDNLHTLLLYWCEKFKRLPSNIARLINLRHLDIEWCFALKGKPRQIGDMRELRTLSGFVVGKGKDHDWCNIRKLGQFQNIHGTLSISKLENVIDIGDVLEANLKEKKDITGLTLMWENEVEDSQKAREVLEGLHPPTNIEKFYIDGYGGTRFPNWVVDGSLSQLVDLRLFGCKNLYELPTVGHLSNLKHLHFGGFESVERIGDEFYSVRNPFRSLDSLGFFDMPEWKEWSFADAGEGGVFPRVRFLLLKNCPKINGGCLPDYLPNLILLVIFGCQQLVASRRTQHLTPCISTSSKFGDFYCDMESFEAVCPGRRSSNFYIFWKSRMSIVNSTVPKDTREDWSKIAHIRNIIRKILSRSLLREEREGNIHGIKISQNAPAISHLLYADDLLLACRALDQEAAFMMENFRRYCYWSGQEANMEKSSVYFTKMTSRDVKKEEKRITGLKAMKQGSLYLGNALLCGHQRVCDFGKMKEWVQLRLDAWKNCLLSKAGKVVLIKSVIQAVPIYTMSTFKIPITVCKELDKITKRFWWEAKMKSRHYLALKAWKDVCKPKRNGGLGFRLFKEMNLALLAKLA</sequence>
<evidence type="ECO:0008006" key="12">
    <source>
        <dbReference type="Google" id="ProtNLM"/>
    </source>
</evidence>
<keyword evidence="4" id="KW-0611">Plant defense</keyword>
<keyword evidence="2" id="KW-0677">Repeat</keyword>
<dbReference type="InterPro" id="IPR056789">
    <property type="entry name" value="LRR_R13L1-DRL21"/>
</dbReference>
<dbReference type="InterPro" id="IPR003591">
    <property type="entry name" value="Leu-rich_rpt_typical-subtyp"/>
</dbReference>
<evidence type="ECO:0000313" key="10">
    <source>
        <dbReference type="EMBL" id="KAF3438786.1"/>
    </source>
</evidence>
<evidence type="ECO:0000259" key="9">
    <source>
        <dbReference type="Pfam" id="PF25019"/>
    </source>
</evidence>
<dbReference type="Gene3D" id="1.10.8.430">
    <property type="entry name" value="Helical domain of apoptotic protease-activating factors"/>
    <property type="match status" value="1"/>
</dbReference>
<dbReference type="InterPro" id="IPR041118">
    <property type="entry name" value="Rx_N"/>
</dbReference>
<feature type="domain" description="R13L1/DRL21-like LRR repeat region" evidence="9">
    <location>
        <begin position="711"/>
        <end position="833"/>
    </location>
</feature>
<dbReference type="Gene3D" id="3.40.50.300">
    <property type="entry name" value="P-loop containing nucleotide triphosphate hydrolases"/>
    <property type="match status" value="1"/>
</dbReference>
<dbReference type="Proteomes" id="UP000796880">
    <property type="component" value="Unassembled WGS sequence"/>
</dbReference>
<dbReference type="GO" id="GO:0006952">
    <property type="term" value="P:defense response"/>
    <property type="evidence" value="ECO:0007669"/>
    <property type="project" value="UniProtKB-KW"/>
</dbReference>
<dbReference type="PANTHER" id="PTHR36766:SF40">
    <property type="entry name" value="DISEASE RESISTANCE PROTEIN RGA3"/>
    <property type="match status" value="1"/>
</dbReference>
<accession>A0A8K0DY27</accession>
<dbReference type="GO" id="GO:0005524">
    <property type="term" value="F:ATP binding"/>
    <property type="evidence" value="ECO:0007669"/>
    <property type="project" value="UniProtKB-KW"/>
</dbReference>
<evidence type="ECO:0000313" key="11">
    <source>
        <dbReference type="Proteomes" id="UP000796880"/>
    </source>
</evidence>
<dbReference type="SUPFAM" id="SSF52540">
    <property type="entry name" value="P-loop containing nucleoside triphosphate hydrolases"/>
    <property type="match status" value="1"/>
</dbReference>
<protein>
    <recommendedName>
        <fullName evidence="12">Disease resistance RPP13-like protein 1</fullName>
    </recommendedName>
</protein>
<dbReference type="SMART" id="SM00369">
    <property type="entry name" value="LRR_TYP"/>
    <property type="match status" value="2"/>
</dbReference>
<dbReference type="InterPro" id="IPR058922">
    <property type="entry name" value="WHD_DRP"/>
</dbReference>
<dbReference type="PANTHER" id="PTHR36766">
    <property type="entry name" value="PLANT BROAD-SPECTRUM MILDEW RESISTANCE PROTEIN RPW8"/>
    <property type="match status" value="1"/>
</dbReference>
<keyword evidence="1" id="KW-0433">Leucine-rich repeat</keyword>
<dbReference type="OrthoDB" id="1668230at2759"/>
<dbReference type="GO" id="GO:0043531">
    <property type="term" value="F:ADP binding"/>
    <property type="evidence" value="ECO:0007669"/>
    <property type="project" value="InterPro"/>
</dbReference>
<feature type="domain" description="Disease resistance N-terminal" evidence="7">
    <location>
        <begin position="22"/>
        <end position="86"/>
    </location>
</feature>
<evidence type="ECO:0000259" key="7">
    <source>
        <dbReference type="Pfam" id="PF18052"/>
    </source>
</evidence>
<evidence type="ECO:0000256" key="5">
    <source>
        <dbReference type="ARBA" id="ARBA00022840"/>
    </source>
</evidence>
<name>A0A8K0DY27_9ROSA</name>